<organism evidence="2 3">
    <name type="scientific">Mycena indigotica</name>
    <dbReference type="NCBI Taxonomy" id="2126181"/>
    <lineage>
        <taxon>Eukaryota</taxon>
        <taxon>Fungi</taxon>
        <taxon>Dikarya</taxon>
        <taxon>Basidiomycota</taxon>
        <taxon>Agaricomycotina</taxon>
        <taxon>Agaricomycetes</taxon>
        <taxon>Agaricomycetidae</taxon>
        <taxon>Agaricales</taxon>
        <taxon>Marasmiineae</taxon>
        <taxon>Mycenaceae</taxon>
        <taxon>Mycena</taxon>
    </lineage>
</organism>
<evidence type="ECO:0000256" key="1">
    <source>
        <dbReference type="SAM" id="MobiDB-lite"/>
    </source>
</evidence>
<name>A0A8H6SZ22_9AGAR</name>
<dbReference type="Proteomes" id="UP000636479">
    <property type="component" value="Unassembled WGS sequence"/>
</dbReference>
<dbReference type="RefSeq" id="XP_037222421.1">
    <property type="nucleotide sequence ID" value="XM_037362129.1"/>
</dbReference>
<protein>
    <submittedName>
        <fullName evidence="2">Uncharacterized protein</fullName>
    </submittedName>
</protein>
<gene>
    <name evidence="2" type="ORF">MIND_00534400</name>
</gene>
<feature type="compositionally biased region" description="Acidic residues" evidence="1">
    <location>
        <begin position="239"/>
        <end position="258"/>
    </location>
</feature>
<dbReference type="AlphaFoldDB" id="A0A8H6SZ22"/>
<accession>A0A8H6SZ22</accession>
<evidence type="ECO:0000313" key="2">
    <source>
        <dbReference type="EMBL" id="KAF7307402.1"/>
    </source>
</evidence>
<dbReference type="EMBL" id="JACAZF010000004">
    <property type="protein sequence ID" value="KAF7307402.1"/>
    <property type="molecule type" value="Genomic_DNA"/>
</dbReference>
<reference evidence="2" key="1">
    <citation type="submission" date="2020-05" db="EMBL/GenBank/DDBJ databases">
        <title>Mycena genomes resolve the evolution of fungal bioluminescence.</title>
        <authorList>
            <person name="Tsai I.J."/>
        </authorList>
    </citation>
    <scope>NUCLEOTIDE SEQUENCE</scope>
    <source>
        <strain evidence="2">171206Taipei</strain>
    </source>
</reference>
<keyword evidence="3" id="KW-1185">Reference proteome</keyword>
<dbReference type="GeneID" id="59344645"/>
<proteinExistence type="predicted"/>
<evidence type="ECO:0000313" key="3">
    <source>
        <dbReference type="Proteomes" id="UP000636479"/>
    </source>
</evidence>
<sequence length="282" mass="31758">MPPPPTAVPITSPLNASNPLCNRNTPRPTVVIPLGKVQLSHDPQKLAAYVCFPYTEASHRLLCTVLLETFRKATEVEWPIVVDEDMWKHVKIPQMDCQSITERFRQLGRCRLITLVAQGRRKIDAAHNMLETELSLVCSVVMDRHILATVFVPSQIELEDAVAFARGARMWPQAIPEPDDPTLGDFVLSTLCLGDQTEVWRRMARLVSSAVELIVHGRIPSLNDLIENSTMQRRRVVDSEDSEMEDSEWEDSEEESESEVTVSEGAEHDEDDKASDSVAFRL</sequence>
<comment type="caution">
    <text evidence="2">The sequence shown here is derived from an EMBL/GenBank/DDBJ whole genome shotgun (WGS) entry which is preliminary data.</text>
</comment>
<feature type="region of interest" description="Disordered" evidence="1">
    <location>
        <begin position="233"/>
        <end position="282"/>
    </location>
</feature>